<organism evidence="1 2">
    <name type="scientific">Citricoccus parietis</name>
    <dbReference type="NCBI Taxonomy" id="592307"/>
    <lineage>
        <taxon>Bacteria</taxon>
        <taxon>Bacillati</taxon>
        <taxon>Actinomycetota</taxon>
        <taxon>Actinomycetes</taxon>
        <taxon>Micrococcales</taxon>
        <taxon>Micrococcaceae</taxon>
        <taxon>Citricoccus</taxon>
    </lineage>
</organism>
<comment type="caution">
    <text evidence="1">The sequence shown here is derived from an EMBL/GenBank/DDBJ whole genome shotgun (WGS) entry which is preliminary data.</text>
</comment>
<reference evidence="1 2" key="1">
    <citation type="submission" date="2024-09" db="EMBL/GenBank/DDBJ databases">
        <authorList>
            <person name="Sun Q."/>
            <person name="Mori K."/>
        </authorList>
    </citation>
    <scope>NUCLEOTIDE SEQUENCE [LARGE SCALE GENOMIC DNA]</scope>
    <source>
        <strain evidence="1 2">CCM 7609</strain>
    </source>
</reference>
<sequence>MVPYVSPEVHFVMPPVVSGGISVWHSVWPSNSGGPRCCGPVGECTEVKTVCGRIPLGRLEHLKYRNR</sequence>
<evidence type="ECO:0000313" key="2">
    <source>
        <dbReference type="Proteomes" id="UP001589575"/>
    </source>
</evidence>
<dbReference type="Proteomes" id="UP001589575">
    <property type="component" value="Unassembled WGS sequence"/>
</dbReference>
<gene>
    <name evidence="1" type="ORF">ACFFX0_11105</name>
</gene>
<accession>A0ABV5FYG1</accession>
<dbReference type="EMBL" id="JBHMFI010000001">
    <property type="protein sequence ID" value="MFB9071723.1"/>
    <property type="molecule type" value="Genomic_DNA"/>
</dbReference>
<proteinExistence type="predicted"/>
<protein>
    <submittedName>
        <fullName evidence="1">Uncharacterized protein</fullName>
    </submittedName>
</protein>
<name>A0ABV5FYG1_9MICC</name>
<keyword evidence="2" id="KW-1185">Reference proteome</keyword>
<evidence type="ECO:0000313" key="1">
    <source>
        <dbReference type="EMBL" id="MFB9071723.1"/>
    </source>
</evidence>